<dbReference type="EMBL" id="CAADRA010000213">
    <property type="protein sequence ID" value="VFT79288.1"/>
    <property type="molecule type" value="Genomic_DNA"/>
</dbReference>
<gene>
    <name evidence="3" type="primary">Aste57867_2085</name>
    <name evidence="2" type="ORF">As57867_002080</name>
    <name evidence="3" type="ORF">ASTE57867_2085</name>
</gene>
<dbReference type="Proteomes" id="UP000332933">
    <property type="component" value="Unassembled WGS sequence"/>
</dbReference>
<dbReference type="AlphaFoldDB" id="A0A485K7T2"/>
<reference evidence="2" key="2">
    <citation type="submission" date="2019-06" db="EMBL/GenBank/DDBJ databases">
        <title>Genomics analysis of Aphanomyces spp. identifies a new class of oomycete effector associated with host adaptation.</title>
        <authorList>
            <person name="Gaulin E."/>
        </authorList>
    </citation>
    <scope>NUCLEOTIDE SEQUENCE</scope>
    <source>
        <strain evidence="2">CBS 578.67</strain>
    </source>
</reference>
<feature type="compositionally biased region" description="Basic and acidic residues" evidence="1">
    <location>
        <begin position="189"/>
        <end position="200"/>
    </location>
</feature>
<accession>A0A485K7T2</accession>
<evidence type="ECO:0000313" key="3">
    <source>
        <dbReference type="EMBL" id="VFT79288.1"/>
    </source>
</evidence>
<sequence length="584" mass="66278">MTSPVPTTPARFFRVDCHHPTLFRESYIRCYQNHGFKVIRCFPHCCPHTKQRGCGASLSVALSIDSSIPRTRVFAFGRFEVVGDESIVPGETVPWQTFACDVRSAGKALATWIRGRADETTRPGGEIVFHFNENCVRGWHYGWQSSASAKKRRALHRFHVYSVHQTSELECVVVDAAASPPFSMSSYRRTRDAATNDHARSSSSERTTQELRPTSTMSQTQAQAHQLWLVVQMCSNIQLHNVAPQWASIEQQVLARCYARVGCDPGVQPLQHILPPAWTQAQAQHCATHGLTNIALAILLQWFDSAVVDSLHQFTRNHDQTIEHVATLHEAYNQAIELLHRWLTQMLPFEMTLNAFTESVEMPLREVTPHEAIGFDAFVQVLEHSFDGNLSGAEPPDTENTTNGLWIMDSICVQTLDRRWSVCSIIKYFTMGFALHLRLDEPNGKLYAKSKMTLFPATWTVFELNGQPNQLQVFPNGQSCRWGTSGVDYIGWRDPNHSFSILIYVWPELEAERAHHLRLRLTPDIQNISKMHLSLISERANLNVELDTLDVGERIHHWNEVPHELGAQMDATYICKGRPSCYII</sequence>
<evidence type="ECO:0000313" key="4">
    <source>
        <dbReference type="Proteomes" id="UP000332933"/>
    </source>
</evidence>
<reference evidence="3 4" key="1">
    <citation type="submission" date="2019-03" db="EMBL/GenBank/DDBJ databases">
        <authorList>
            <person name="Gaulin E."/>
            <person name="Dumas B."/>
        </authorList>
    </citation>
    <scope>NUCLEOTIDE SEQUENCE [LARGE SCALE GENOMIC DNA]</scope>
    <source>
        <strain evidence="3">CBS 568.67</strain>
    </source>
</reference>
<proteinExistence type="predicted"/>
<dbReference type="EMBL" id="VJMH01000213">
    <property type="protein sequence ID" value="KAF0717812.1"/>
    <property type="molecule type" value="Genomic_DNA"/>
</dbReference>
<name>A0A485K7T2_9STRA</name>
<evidence type="ECO:0000256" key="1">
    <source>
        <dbReference type="SAM" id="MobiDB-lite"/>
    </source>
</evidence>
<feature type="region of interest" description="Disordered" evidence="1">
    <location>
        <begin position="187"/>
        <end position="217"/>
    </location>
</feature>
<evidence type="ECO:0000313" key="2">
    <source>
        <dbReference type="EMBL" id="KAF0717812.1"/>
    </source>
</evidence>
<keyword evidence="4" id="KW-1185">Reference proteome</keyword>
<dbReference type="OrthoDB" id="70275at2759"/>
<organism evidence="3 4">
    <name type="scientific">Aphanomyces stellatus</name>
    <dbReference type="NCBI Taxonomy" id="120398"/>
    <lineage>
        <taxon>Eukaryota</taxon>
        <taxon>Sar</taxon>
        <taxon>Stramenopiles</taxon>
        <taxon>Oomycota</taxon>
        <taxon>Saprolegniomycetes</taxon>
        <taxon>Saprolegniales</taxon>
        <taxon>Verrucalvaceae</taxon>
        <taxon>Aphanomyces</taxon>
    </lineage>
</organism>
<feature type="compositionally biased region" description="Polar residues" evidence="1">
    <location>
        <begin position="201"/>
        <end position="217"/>
    </location>
</feature>
<protein>
    <submittedName>
        <fullName evidence="3">Aste57867_2085 protein</fullName>
    </submittedName>
</protein>